<name>A0A2S4JHH1_9SPIO</name>
<reference evidence="2" key="1">
    <citation type="submission" date="2015-12" db="EMBL/GenBank/DDBJ databases">
        <authorList>
            <person name="Lodha T.D."/>
            <person name="Chintalapati S."/>
            <person name="Chintalapati V.R."/>
            <person name="Sravanthi T."/>
        </authorList>
    </citation>
    <scope>NUCLEOTIDE SEQUENCE [LARGE SCALE GENOMIC DNA]</scope>
    <source>
        <strain evidence="2">JC133</strain>
    </source>
</reference>
<proteinExistence type="predicted"/>
<gene>
    <name evidence="1" type="ORF">AU468_11435</name>
</gene>
<keyword evidence="2" id="KW-1185">Reference proteome</keyword>
<dbReference type="Gene3D" id="3.40.1000.10">
    <property type="entry name" value="Mog1/PsbP, alpha/beta/alpha sandwich"/>
    <property type="match status" value="1"/>
</dbReference>
<dbReference type="RefSeq" id="WP_103680848.1">
    <property type="nucleotide sequence ID" value="NZ_LPWH01000112.1"/>
</dbReference>
<dbReference type="OrthoDB" id="517499at2"/>
<sequence length="279" mass="31545">MEQDDENGPGTMVMTKATAVPLDQEEAYLKLAEQSARVPPGSTCTRRETDADGVPAVEQELFFVDDHLGGAFLRRELFTQIGNLVFSISALIPEDRVATQRRELDHTFASLRFILIPALERYGRTFCHGGTQVSVHVPVDWEVREESEQQVRFYGPPSADHDDYRPTFSIALGKPEGFGDQWITGFLQETRTRMAESHRKFALDSVTSFPLSSLVEAHVMQYHWEHEPGLAFVQIQALIPVDMFRMYLVNAASLQPLADTYLPFFKTMLRSLRVLGPLP</sequence>
<evidence type="ECO:0000313" key="2">
    <source>
        <dbReference type="Proteomes" id="UP000237350"/>
    </source>
</evidence>
<comment type="caution">
    <text evidence="1">The sequence shown here is derived from an EMBL/GenBank/DDBJ whole genome shotgun (WGS) entry which is preliminary data.</text>
</comment>
<dbReference type="EMBL" id="LPWH01000112">
    <property type="protein sequence ID" value="POQ98994.1"/>
    <property type="molecule type" value="Genomic_DNA"/>
</dbReference>
<dbReference type="Proteomes" id="UP000237350">
    <property type="component" value="Unassembled WGS sequence"/>
</dbReference>
<dbReference type="AlphaFoldDB" id="A0A2S4JHH1"/>
<organism evidence="1 2">
    <name type="scientific">Alkalispirochaeta sphaeroplastigenens</name>
    <dbReference type="NCBI Taxonomy" id="1187066"/>
    <lineage>
        <taxon>Bacteria</taxon>
        <taxon>Pseudomonadati</taxon>
        <taxon>Spirochaetota</taxon>
        <taxon>Spirochaetia</taxon>
        <taxon>Spirochaetales</taxon>
        <taxon>Spirochaetaceae</taxon>
        <taxon>Alkalispirochaeta</taxon>
    </lineage>
</organism>
<accession>A0A2S4JHH1</accession>
<evidence type="ECO:0000313" key="1">
    <source>
        <dbReference type="EMBL" id="POQ98994.1"/>
    </source>
</evidence>
<protein>
    <submittedName>
        <fullName evidence="1">Uncharacterized protein</fullName>
    </submittedName>
</protein>